<dbReference type="Gene3D" id="1.20.1270.50">
    <property type="entry name" value="Glycoside hydrolase family 38, central domain"/>
    <property type="match status" value="1"/>
</dbReference>
<dbReference type="GO" id="GO:0009313">
    <property type="term" value="P:oligosaccharide catabolic process"/>
    <property type="evidence" value="ECO:0007669"/>
    <property type="project" value="TreeGrafter"/>
</dbReference>
<dbReference type="Pfam" id="PF09261">
    <property type="entry name" value="Alpha-mann_mid"/>
    <property type="match status" value="1"/>
</dbReference>
<dbReference type="EMBL" id="CAAHFG010000002">
    <property type="protein sequence ID" value="VGO15636.1"/>
    <property type="molecule type" value="Genomic_DNA"/>
</dbReference>
<keyword evidence="2" id="KW-0479">Metal-binding</keyword>
<dbReference type="Gene3D" id="2.70.98.30">
    <property type="entry name" value="Golgi alpha-mannosidase II, domain 4"/>
    <property type="match status" value="1"/>
</dbReference>
<dbReference type="InterPro" id="IPR011682">
    <property type="entry name" value="Glyco_hydro_38_C"/>
</dbReference>
<keyword evidence="7" id="KW-1185">Reference proteome</keyword>
<accession>A0A6C2U8A2</accession>
<dbReference type="RefSeq" id="WP_136081185.1">
    <property type="nucleotide sequence ID" value="NZ_CAAHFG010000002.1"/>
</dbReference>
<dbReference type="Pfam" id="PF07748">
    <property type="entry name" value="Glyco_hydro_38C"/>
    <property type="match status" value="1"/>
</dbReference>
<proteinExistence type="inferred from homology"/>
<protein>
    <submittedName>
        <fullName evidence="6">Mannosylglycerate hydrolase</fullName>
    </submittedName>
</protein>
<dbReference type="InterPro" id="IPR028995">
    <property type="entry name" value="Glyco_hydro_57/38_cen_sf"/>
</dbReference>
<evidence type="ECO:0000256" key="4">
    <source>
        <dbReference type="ARBA" id="ARBA00023295"/>
    </source>
</evidence>
<dbReference type="GO" id="GO:0030246">
    <property type="term" value="F:carbohydrate binding"/>
    <property type="evidence" value="ECO:0007669"/>
    <property type="project" value="InterPro"/>
</dbReference>
<dbReference type="Proteomes" id="UP000366872">
    <property type="component" value="Unassembled WGS sequence"/>
</dbReference>
<dbReference type="GO" id="GO:0004559">
    <property type="term" value="F:alpha-mannosidase activity"/>
    <property type="evidence" value="ECO:0007669"/>
    <property type="project" value="InterPro"/>
</dbReference>
<dbReference type="InterPro" id="IPR000602">
    <property type="entry name" value="Glyco_hydro_38_N"/>
</dbReference>
<gene>
    <name evidence="6" type="primary">mngB_4</name>
    <name evidence="6" type="ORF">PDESU_04221</name>
</gene>
<evidence type="ECO:0000259" key="5">
    <source>
        <dbReference type="SMART" id="SM00872"/>
    </source>
</evidence>
<dbReference type="GO" id="GO:0006013">
    <property type="term" value="P:mannose metabolic process"/>
    <property type="evidence" value="ECO:0007669"/>
    <property type="project" value="InterPro"/>
</dbReference>
<evidence type="ECO:0000313" key="7">
    <source>
        <dbReference type="Proteomes" id="UP000366872"/>
    </source>
</evidence>
<dbReference type="InterPro" id="IPR015341">
    <property type="entry name" value="Glyco_hydro_38_cen"/>
</dbReference>
<dbReference type="InterPro" id="IPR011013">
    <property type="entry name" value="Gal_mutarotase_sf_dom"/>
</dbReference>
<evidence type="ECO:0000256" key="1">
    <source>
        <dbReference type="ARBA" id="ARBA00009792"/>
    </source>
</evidence>
<dbReference type="SMART" id="SM00872">
    <property type="entry name" value="Alpha-mann_mid"/>
    <property type="match status" value="1"/>
</dbReference>
<dbReference type="InterPro" id="IPR037094">
    <property type="entry name" value="Glyco_hydro_38_cen_sf"/>
</dbReference>
<name>A0A6C2U8A2_PONDE</name>
<dbReference type="InterPro" id="IPR011330">
    <property type="entry name" value="Glyco_hydro/deAcase_b/a-brl"/>
</dbReference>
<evidence type="ECO:0000256" key="2">
    <source>
        <dbReference type="ARBA" id="ARBA00022723"/>
    </source>
</evidence>
<keyword evidence="3 6" id="KW-0378">Hydrolase</keyword>
<evidence type="ECO:0000313" key="6">
    <source>
        <dbReference type="EMBL" id="VGO15636.1"/>
    </source>
</evidence>
<dbReference type="PANTHER" id="PTHR46017">
    <property type="entry name" value="ALPHA-MANNOSIDASE 2C1"/>
    <property type="match status" value="1"/>
</dbReference>
<dbReference type="Gene3D" id="3.20.110.10">
    <property type="entry name" value="Glycoside hydrolase 38, N terminal domain"/>
    <property type="match status" value="1"/>
</dbReference>
<feature type="domain" description="Glycoside hydrolase family 38 central" evidence="5">
    <location>
        <begin position="292"/>
        <end position="368"/>
    </location>
</feature>
<dbReference type="SUPFAM" id="SSF74650">
    <property type="entry name" value="Galactose mutarotase-like"/>
    <property type="match status" value="1"/>
</dbReference>
<evidence type="ECO:0000256" key="3">
    <source>
        <dbReference type="ARBA" id="ARBA00022801"/>
    </source>
</evidence>
<dbReference type="SUPFAM" id="SSF88713">
    <property type="entry name" value="Glycoside hydrolase/deacetylase"/>
    <property type="match status" value="1"/>
</dbReference>
<dbReference type="SUPFAM" id="SSF88688">
    <property type="entry name" value="Families 57/38 glycoside transferase middle domain"/>
    <property type="match status" value="1"/>
</dbReference>
<organism evidence="6 7">
    <name type="scientific">Pontiella desulfatans</name>
    <dbReference type="NCBI Taxonomy" id="2750659"/>
    <lineage>
        <taxon>Bacteria</taxon>
        <taxon>Pseudomonadati</taxon>
        <taxon>Kiritimatiellota</taxon>
        <taxon>Kiritimatiellia</taxon>
        <taxon>Kiritimatiellales</taxon>
        <taxon>Pontiellaceae</taxon>
        <taxon>Pontiella</taxon>
    </lineage>
</organism>
<reference evidence="6 7" key="1">
    <citation type="submission" date="2019-04" db="EMBL/GenBank/DDBJ databases">
        <authorList>
            <person name="Van Vliet M D."/>
        </authorList>
    </citation>
    <scope>NUCLEOTIDE SEQUENCE [LARGE SCALE GENOMIC DNA]</scope>
    <source>
        <strain evidence="6 7">F1</strain>
    </source>
</reference>
<keyword evidence="4" id="KW-0326">Glycosidase</keyword>
<dbReference type="Pfam" id="PF01074">
    <property type="entry name" value="Glyco_hydro_38N"/>
    <property type="match status" value="1"/>
</dbReference>
<dbReference type="AlphaFoldDB" id="A0A6C2U8A2"/>
<sequence>MKEFHVISHTHWDREWYQPFEEMRLRLLDLVDNLLAIFEQQPDYVFHMDAQIVCLEDYLEVRPHRRADIARHIREGRLLVGPWYVQNDFNLCSGEATVRNLLIGSTLAEEWGACQRVGYAPDQFGLTGQLPQIYAGFGVFHTLAARGYRFYERAEDGALRQKTMPMEFDWIGADGTRMNSVNLACWYNNAQRFPSDDSKAWAYLRLVEENLEPISSTPTKLLMNGVDHLEPQDDLLPILDGLQKRLGEAAQIKQSTMIECLEKIAADFEGRAKPEIQGELRHGDTTLILQGTLSSRPYLKLLNMQCQNLLELVLEPLYTHLAQWSGGAVEYPADMLDYLWKELQKNHAHDSICGCSADRVHQDNENRFMRILDAANELRRRGLNHLVQRIDRKGMDSDGYILTVANTLPYERAEMVEAELHPLLDDGFESFSLIDEKGKAIDFELLATGEGNRCLFTPCNLPGQKRVHNHRIRFRLAVPAGGYRTLRLYRNAKEAEVASTLRPAPQGWVMQNEFMRVVVGADGQVDLLDSETGIESPDIFGFEDVADVGESYWFTPDPGAAPIDCTGNPEVAIVGERGVRLTYAFGVRLHLWLDAGCRHLAVSAEVDNRRENHRLRLLVHTDVHSDECLSSQPFDCVRRSGSPPFPDLRDDWTEPNNGLVSVKDWNKQFSIFNNGIYEYEHLRDARGTIALTLMRSTARIANDPMCCQDTHAPDPMWDAPENQCLRKVSYRLAIRPGQATEAALMREMQGFQVPLLAVFDAVDSRKFSGGRPYVGEPGLQEYWHRLPGDPEINFPLQREGLALDEKAVFSALKRAHDRAAWILRFFNPAENAMVAEAPKLEARVSDLDERTGGAEWSAGMKVGAKKIVTLRFTKRIGETNDND</sequence>
<dbReference type="PANTHER" id="PTHR46017:SF2">
    <property type="entry name" value="MANNOSYLGLYCERATE HYDROLASE"/>
    <property type="match status" value="1"/>
</dbReference>
<dbReference type="InterPro" id="IPR027291">
    <property type="entry name" value="Glyco_hydro_38_N_sf"/>
</dbReference>
<dbReference type="GO" id="GO:0046872">
    <property type="term" value="F:metal ion binding"/>
    <property type="evidence" value="ECO:0007669"/>
    <property type="project" value="UniProtKB-KW"/>
</dbReference>
<comment type="similarity">
    <text evidence="1">Belongs to the glycosyl hydrolase 38 family.</text>
</comment>